<dbReference type="InterPro" id="IPR013320">
    <property type="entry name" value="ConA-like_dom_sf"/>
</dbReference>
<evidence type="ECO:0000256" key="11">
    <source>
        <dbReference type="SAM" id="MobiDB-lite"/>
    </source>
</evidence>
<comment type="similarity">
    <text evidence="2 10">Belongs to the calreticulin family.</text>
</comment>
<keyword evidence="10" id="KW-0732">Signal</keyword>
<organism evidence="12 13">
    <name type="scientific">Caerostris extrusa</name>
    <name type="common">Bark spider</name>
    <name type="synonym">Caerostris bankana</name>
    <dbReference type="NCBI Taxonomy" id="172846"/>
    <lineage>
        <taxon>Eukaryota</taxon>
        <taxon>Metazoa</taxon>
        <taxon>Ecdysozoa</taxon>
        <taxon>Arthropoda</taxon>
        <taxon>Chelicerata</taxon>
        <taxon>Arachnida</taxon>
        <taxon>Araneae</taxon>
        <taxon>Araneomorphae</taxon>
        <taxon>Entelegynae</taxon>
        <taxon>Araneoidea</taxon>
        <taxon>Araneidae</taxon>
        <taxon>Caerostris</taxon>
    </lineage>
</organism>
<feature type="transmembrane region" description="Helical" evidence="10">
    <location>
        <begin position="478"/>
        <end position="499"/>
    </location>
</feature>
<feature type="chain" id="PRO_5043090881" description="Calnexin" evidence="10">
    <location>
        <begin position="18"/>
        <end position="620"/>
    </location>
</feature>
<evidence type="ECO:0000256" key="10">
    <source>
        <dbReference type="RuleBase" id="RU362126"/>
    </source>
</evidence>
<evidence type="ECO:0000256" key="2">
    <source>
        <dbReference type="ARBA" id="ARBA00010983"/>
    </source>
</evidence>
<feature type="signal peptide" evidence="10">
    <location>
        <begin position="1"/>
        <end position="17"/>
    </location>
</feature>
<dbReference type="Proteomes" id="UP001054945">
    <property type="component" value="Unassembled WGS sequence"/>
</dbReference>
<dbReference type="PANTHER" id="PTHR11073:SF1">
    <property type="entry name" value="CALNEXIN 14D-RELATED"/>
    <property type="match status" value="1"/>
</dbReference>
<evidence type="ECO:0000313" key="13">
    <source>
        <dbReference type="Proteomes" id="UP001054945"/>
    </source>
</evidence>
<protein>
    <recommendedName>
        <fullName evidence="14">Calnexin</fullName>
    </recommendedName>
</protein>
<dbReference type="InterPro" id="IPR018124">
    <property type="entry name" value="Calret/calnex_CS"/>
</dbReference>
<feature type="compositionally biased region" description="Acidic residues" evidence="11">
    <location>
        <begin position="592"/>
        <end position="604"/>
    </location>
</feature>
<feature type="disulfide bond" evidence="9">
    <location>
        <begin position="155"/>
        <end position="189"/>
    </location>
</feature>
<evidence type="ECO:0000256" key="4">
    <source>
        <dbReference type="ARBA" id="ARBA00022824"/>
    </source>
</evidence>
<comment type="function">
    <text evidence="8">Calcium-binding protein that interacts with newly synthesized monoglucosylated glycoproteins in the endoplasmic reticulum. It may act in assisting protein assembly and/or in the retention within the ER of unassembled protein subunits. It seems to play a major role in the quality control apparatus of the ER by the retention of incorrectly folded proteins. Required for embryogenesis and larval development under heat and ER stress conditions. May be important for germ cell development. Involved in neuronal necrotic cell death.</text>
</comment>
<evidence type="ECO:0000256" key="8">
    <source>
        <dbReference type="ARBA" id="ARBA00053392"/>
    </source>
</evidence>
<evidence type="ECO:0008006" key="14">
    <source>
        <dbReference type="Google" id="ProtNLM"/>
    </source>
</evidence>
<keyword evidence="13" id="KW-1185">Reference proteome</keyword>
<keyword evidence="9" id="KW-1015">Disulfide bond</keyword>
<feature type="region of interest" description="Disordered" evidence="11">
    <location>
        <begin position="545"/>
        <end position="620"/>
    </location>
</feature>
<feature type="region of interest" description="Disordered" evidence="11">
    <location>
        <begin position="258"/>
        <end position="333"/>
    </location>
</feature>
<evidence type="ECO:0000256" key="7">
    <source>
        <dbReference type="ARBA" id="ARBA00023186"/>
    </source>
</evidence>
<comment type="caution">
    <text evidence="12">The sequence shown here is derived from an EMBL/GenBank/DDBJ whole genome shotgun (WGS) entry which is preliminary data.</text>
</comment>
<reference evidence="12 13" key="1">
    <citation type="submission" date="2021-06" db="EMBL/GenBank/DDBJ databases">
        <title>Caerostris extrusa draft genome.</title>
        <authorList>
            <person name="Kono N."/>
            <person name="Arakawa K."/>
        </authorList>
    </citation>
    <scope>NUCLEOTIDE SEQUENCE [LARGE SCALE GENOMIC DNA]</scope>
</reference>
<comment type="subcellular location">
    <subcellularLocation>
        <location evidence="1">Endoplasmic reticulum membrane</location>
        <topology evidence="1">Single-pass type I membrane protein</topology>
    </subcellularLocation>
</comment>
<dbReference type="Gene3D" id="2.10.250.10">
    <property type="entry name" value="Calreticulin/calnexin, P domain"/>
    <property type="match status" value="1"/>
</dbReference>
<feature type="compositionally biased region" description="Basic and acidic residues" evidence="11">
    <location>
        <begin position="571"/>
        <end position="591"/>
    </location>
</feature>
<dbReference type="GO" id="GO:0006457">
    <property type="term" value="P:protein folding"/>
    <property type="evidence" value="ECO:0007669"/>
    <property type="project" value="InterPro"/>
</dbReference>
<feature type="compositionally biased region" description="Acidic residues" evidence="11">
    <location>
        <begin position="548"/>
        <end position="570"/>
    </location>
</feature>
<gene>
    <name evidence="12" type="primary">Clgn</name>
    <name evidence="12" type="ORF">CEXT_75371</name>
</gene>
<dbReference type="AlphaFoldDB" id="A0AAV4W3Z9"/>
<dbReference type="EMBL" id="BPLR01015553">
    <property type="protein sequence ID" value="GIY76929.1"/>
    <property type="molecule type" value="Genomic_DNA"/>
</dbReference>
<dbReference type="PANTHER" id="PTHR11073">
    <property type="entry name" value="CALRETICULIN AND CALNEXIN"/>
    <property type="match status" value="1"/>
</dbReference>
<proteinExistence type="inferred from homology"/>
<dbReference type="FunFam" id="2.10.250.10:FF:000001">
    <property type="entry name" value="Calnexin homolog"/>
    <property type="match status" value="1"/>
</dbReference>
<dbReference type="InterPro" id="IPR009033">
    <property type="entry name" value="Calreticulin/calnexin_P_dom_sf"/>
</dbReference>
<evidence type="ECO:0000256" key="5">
    <source>
        <dbReference type="ARBA" id="ARBA00022989"/>
    </source>
</evidence>
<dbReference type="GO" id="GO:0036503">
    <property type="term" value="P:ERAD pathway"/>
    <property type="evidence" value="ECO:0007669"/>
    <property type="project" value="TreeGrafter"/>
</dbReference>
<dbReference type="SUPFAM" id="SSF49899">
    <property type="entry name" value="Concanavalin A-like lectins/glucanases"/>
    <property type="match status" value="1"/>
</dbReference>
<dbReference type="Gene3D" id="2.60.120.200">
    <property type="match status" value="1"/>
</dbReference>
<accession>A0AAV4W3Z9</accession>
<keyword evidence="5 10" id="KW-1133">Transmembrane helix</keyword>
<name>A0AAV4W3Z9_CAEEX</name>
<evidence type="ECO:0000256" key="1">
    <source>
        <dbReference type="ARBA" id="ARBA00004115"/>
    </source>
</evidence>
<dbReference type="FunFam" id="2.60.120.200:FF:000011">
    <property type="entry name" value="Probable calnexin"/>
    <property type="match status" value="1"/>
</dbReference>
<dbReference type="GO" id="GO:0005789">
    <property type="term" value="C:endoplasmic reticulum membrane"/>
    <property type="evidence" value="ECO:0007669"/>
    <property type="project" value="UniProtKB-SubCell"/>
</dbReference>
<keyword evidence="6 10" id="KW-0472">Membrane</keyword>
<evidence type="ECO:0000313" key="12">
    <source>
        <dbReference type="EMBL" id="GIY76929.1"/>
    </source>
</evidence>
<keyword evidence="4 10" id="KW-0256">Endoplasmic reticulum</keyword>
<dbReference type="Pfam" id="PF00262">
    <property type="entry name" value="Calreticulin"/>
    <property type="match status" value="1"/>
</dbReference>
<evidence type="ECO:0000256" key="9">
    <source>
        <dbReference type="PIRSR" id="PIRSR601580-3"/>
    </source>
</evidence>
<evidence type="ECO:0000256" key="6">
    <source>
        <dbReference type="ARBA" id="ARBA00023136"/>
    </source>
</evidence>
<dbReference type="PROSITE" id="PS00804">
    <property type="entry name" value="CALRETICULIN_2"/>
    <property type="match status" value="1"/>
</dbReference>
<keyword evidence="7 10" id="KW-0143">Chaperone</keyword>
<dbReference type="InterPro" id="IPR001580">
    <property type="entry name" value="Calret/calnex"/>
</dbReference>
<dbReference type="PROSITE" id="PS00803">
    <property type="entry name" value="CALRETICULIN_1"/>
    <property type="match status" value="1"/>
</dbReference>
<dbReference type="GO" id="GO:0051082">
    <property type="term" value="F:unfolded protein binding"/>
    <property type="evidence" value="ECO:0007669"/>
    <property type="project" value="InterPro"/>
</dbReference>
<sequence>MLLKHIVFLLCITLVLTQDDAQDFPDQDALDPKTVKFNDELNVPGRDLEEIPYNTPQPIGNAYMAEHFDDRENFHNTWIPSEAKKEGTEESIAKYDGKWAVEEAERNGLKGDLGLVLKSKAHHHAIAARLDKPFLFDNKPFVLQYEVRFQNGQECGGAYLKLLSQVPDMDLRTFHDKTPYTLMFGPDKCGNDHKLHFIFRHRNPKNGSIEEKHWKRSTTVSKFDDVFKDKKPHLFTLVIKPDNRFEVLLDKQSIQKGNLLDDFSPPVNPEAEIDDPNDVKPADWDEREKIPHPTATKPDDWDEDAPRQIVDPNARKPSGWLDNEAELIPDPNAEKPIDWDDEMDGEWEAPLINNPKCEKIGCGKWKAPLIDNPSYKGKWRAPLIDNPNYKGKWKPKRIPNPHYFEDKYPYKMTPIAAVGFELWSMVDGIMFDNIIITDDVYVAEHWAAETFDLKRELADRETDNMITRLFKYTNKNPWLWAVYLVVIGLPVVLFISFCCTTTRSPAVVAAQRDLENRRKAYTNKTFAAQGDEKTREVPKEATITEVKEGEEEEEEDEGVIEEVELIDDEKEDSKEEAEKAAKGDDDVKTAADEEEEEEVLEDRESDAAGDFPRRRRPRKD</sequence>
<dbReference type="SUPFAM" id="SSF63887">
    <property type="entry name" value="P-domain of calnexin/calreticulin"/>
    <property type="match status" value="1"/>
</dbReference>
<feature type="compositionally biased region" description="Basic and acidic residues" evidence="11">
    <location>
        <begin position="277"/>
        <end position="291"/>
    </location>
</feature>
<keyword evidence="3 10" id="KW-0812">Transmembrane</keyword>
<dbReference type="PRINTS" id="PR00626">
    <property type="entry name" value="CALRETICULIN"/>
</dbReference>
<dbReference type="GO" id="GO:0005509">
    <property type="term" value="F:calcium ion binding"/>
    <property type="evidence" value="ECO:0007669"/>
    <property type="project" value="InterPro"/>
</dbReference>
<evidence type="ECO:0000256" key="3">
    <source>
        <dbReference type="ARBA" id="ARBA00022692"/>
    </source>
</evidence>